<evidence type="ECO:0000313" key="7">
    <source>
        <dbReference type="Proteomes" id="UP001227230"/>
    </source>
</evidence>
<sequence>MRFSKPKLSRTDFTIYHYAGDVTYQTEHFLDKNKNYVVAEHQSLLSASRFSFVADLFSPLPEDFSKTLKFSSIAIRISCAGYPTRRTFVEFRFGILAPDVSKGSSGEIAACKRLLEKVGLKSYQIGETKVFLRAGQMADPDARMSGVLRRFASIIQRKVCSHLSRRSFVSMRRSAIQIQAACR</sequence>
<accession>A0ABY9CRV0</accession>
<comment type="caution">
    <text evidence="4">Lacks conserved residue(s) required for the propagation of feature annotation.</text>
</comment>
<keyword evidence="1" id="KW-0547">Nucleotide-binding</keyword>
<evidence type="ECO:0000256" key="2">
    <source>
        <dbReference type="ARBA" id="ARBA00022840"/>
    </source>
</evidence>
<dbReference type="Gene3D" id="1.20.5.4820">
    <property type="match status" value="1"/>
</dbReference>
<protein>
    <recommendedName>
        <fullName evidence="5">Myosin motor domain-containing protein</fullName>
    </recommendedName>
</protein>
<proteinExistence type="inferred from homology"/>
<dbReference type="PANTHER" id="PTHR13140:SF836">
    <property type="entry name" value="MYOSIN-6"/>
    <property type="match status" value="1"/>
</dbReference>
<keyword evidence="7" id="KW-1185">Reference proteome</keyword>
<evidence type="ECO:0000256" key="3">
    <source>
        <dbReference type="ARBA" id="ARBA00023203"/>
    </source>
</evidence>
<dbReference type="EMBL" id="CP126657">
    <property type="protein sequence ID" value="WJZ97450.1"/>
    <property type="molecule type" value="Genomic_DNA"/>
</dbReference>
<comment type="similarity">
    <text evidence="4">Belongs to the TRAFAC class myosin-kinesin ATPase superfamily. Myosin family.</text>
</comment>
<evidence type="ECO:0000313" key="6">
    <source>
        <dbReference type="EMBL" id="WJZ97450.1"/>
    </source>
</evidence>
<dbReference type="Pfam" id="PF00063">
    <property type="entry name" value="Myosin_head"/>
    <property type="match status" value="1"/>
</dbReference>
<reference evidence="6 7" key="1">
    <citation type="journal article" date="2023" name="Hortic Res">
        <title>The complete reference genome for grapevine (Vitis vinifera L.) genetics and breeding.</title>
        <authorList>
            <person name="Shi X."/>
            <person name="Cao S."/>
            <person name="Wang X."/>
            <person name="Huang S."/>
            <person name="Wang Y."/>
            <person name="Liu Z."/>
            <person name="Liu W."/>
            <person name="Leng X."/>
            <person name="Peng Y."/>
            <person name="Wang N."/>
            <person name="Wang Y."/>
            <person name="Ma Z."/>
            <person name="Xu X."/>
            <person name="Zhang F."/>
            <person name="Xue H."/>
            <person name="Zhong H."/>
            <person name="Wang Y."/>
            <person name="Zhang K."/>
            <person name="Velt A."/>
            <person name="Avia K."/>
            <person name="Holtgrawe D."/>
            <person name="Grimplet J."/>
            <person name="Matus J.T."/>
            <person name="Ware D."/>
            <person name="Wu X."/>
            <person name="Wang H."/>
            <person name="Liu C."/>
            <person name="Fang Y."/>
            <person name="Rustenholz C."/>
            <person name="Cheng Z."/>
            <person name="Xiao H."/>
            <person name="Zhou Y."/>
        </authorList>
    </citation>
    <scope>NUCLEOTIDE SEQUENCE [LARGE SCALE GENOMIC DNA]</scope>
    <source>
        <strain evidence="7">cv. Pinot noir / PN40024</strain>
        <tissue evidence="6">Leaf</tissue>
    </source>
</reference>
<evidence type="ECO:0000256" key="1">
    <source>
        <dbReference type="ARBA" id="ARBA00022741"/>
    </source>
</evidence>
<evidence type="ECO:0000259" key="5">
    <source>
        <dbReference type="PROSITE" id="PS51456"/>
    </source>
</evidence>
<name>A0ABY9CRV0_VITVI</name>
<keyword evidence="3 4" id="KW-0009">Actin-binding</keyword>
<dbReference type="SUPFAM" id="SSF52540">
    <property type="entry name" value="P-loop containing nucleoside triphosphate hydrolases"/>
    <property type="match status" value="1"/>
</dbReference>
<dbReference type="PROSITE" id="PS51456">
    <property type="entry name" value="MYOSIN_MOTOR"/>
    <property type="match status" value="1"/>
</dbReference>
<gene>
    <name evidence="6" type="ORF">VitviT2T_016053</name>
</gene>
<keyword evidence="4" id="KW-0518">Myosin</keyword>
<dbReference type="Gene3D" id="1.20.58.530">
    <property type="match status" value="1"/>
</dbReference>
<keyword evidence="2" id="KW-0067">ATP-binding</keyword>
<feature type="domain" description="Myosin motor" evidence="5">
    <location>
        <begin position="1"/>
        <end position="183"/>
    </location>
</feature>
<dbReference type="PANTHER" id="PTHR13140">
    <property type="entry name" value="MYOSIN"/>
    <property type="match status" value="1"/>
</dbReference>
<dbReference type="InterPro" id="IPR001609">
    <property type="entry name" value="Myosin_head_motor_dom-like"/>
</dbReference>
<dbReference type="Proteomes" id="UP001227230">
    <property type="component" value="Chromosome 10"/>
</dbReference>
<organism evidence="6 7">
    <name type="scientific">Vitis vinifera</name>
    <name type="common">Grape</name>
    <dbReference type="NCBI Taxonomy" id="29760"/>
    <lineage>
        <taxon>Eukaryota</taxon>
        <taxon>Viridiplantae</taxon>
        <taxon>Streptophyta</taxon>
        <taxon>Embryophyta</taxon>
        <taxon>Tracheophyta</taxon>
        <taxon>Spermatophyta</taxon>
        <taxon>Magnoliopsida</taxon>
        <taxon>eudicotyledons</taxon>
        <taxon>Gunneridae</taxon>
        <taxon>Pentapetalae</taxon>
        <taxon>rosids</taxon>
        <taxon>Vitales</taxon>
        <taxon>Vitaceae</taxon>
        <taxon>Viteae</taxon>
        <taxon>Vitis</taxon>
    </lineage>
</organism>
<keyword evidence="4" id="KW-0505">Motor protein</keyword>
<dbReference type="InterPro" id="IPR027417">
    <property type="entry name" value="P-loop_NTPase"/>
</dbReference>
<evidence type="ECO:0000256" key="4">
    <source>
        <dbReference type="PROSITE-ProRule" id="PRU00782"/>
    </source>
</evidence>